<feature type="region of interest" description="Disordered" evidence="1">
    <location>
        <begin position="117"/>
        <end position="274"/>
    </location>
</feature>
<feature type="compositionally biased region" description="Low complexity" evidence="1">
    <location>
        <begin position="494"/>
        <end position="512"/>
    </location>
</feature>
<feature type="compositionally biased region" description="Low complexity" evidence="1">
    <location>
        <begin position="447"/>
        <end position="457"/>
    </location>
</feature>
<feature type="compositionally biased region" description="Basic and acidic residues" evidence="1">
    <location>
        <begin position="520"/>
        <end position="550"/>
    </location>
</feature>
<feature type="compositionally biased region" description="Basic and acidic residues" evidence="1">
    <location>
        <begin position="600"/>
        <end position="611"/>
    </location>
</feature>
<comment type="caution">
    <text evidence="2">The sequence shown here is derived from an EMBL/GenBank/DDBJ whole genome shotgun (WGS) entry which is preliminary data.</text>
</comment>
<feature type="compositionally biased region" description="Low complexity" evidence="1">
    <location>
        <begin position="167"/>
        <end position="177"/>
    </location>
</feature>
<feature type="compositionally biased region" description="Polar residues" evidence="1">
    <location>
        <begin position="121"/>
        <end position="137"/>
    </location>
</feature>
<accession>A0AAD7XAB5</accession>
<feature type="region of interest" description="Disordered" evidence="1">
    <location>
        <begin position="308"/>
        <end position="551"/>
    </location>
</feature>
<feature type="compositionally biased region" description="Basic and acidic residues" evidence="1">
    <location>
        <begin position="641"/>
        <end position="670"/>
    </location>
</feature>
<dbReference type="AlphaFoldDB" id="A0AAD7XAB5"/>
<protein>
    <submittedName>
        <fullName evidence="2">Uncharacterized protein</fullName>
    </submittedName>
</protein>
<sequence>MSRPLTLHVSALNDAEFTTYTSSIHDIVDYNPQHAHTLDYDKLAVGVREARAWLRGRYSSIAPNTLDTILRLFCPDLGPADVLTGGQFFAVLRLVSHVLSGKEVDPSFVFVQAHPDELASRSPSPQGKQPRTSPQTHPQSTHPAPDPPSPDHNPFFPANSPNSHGLPPTATPASAPNSRPPPPSVPPKPNNPFLNRRGSQDAPPQSAPASTAVFPGSRPSASVSQEAKIPPLPPRKPPVIPPPRHASMGAPHAQPLREAAPPVPALPTRSVSTNNPNVLIQQSLQATRIAQSLKKAEQKLEQERVMEVLKSSSAPGFANARRVRSKSPVKEERMGPGSASSSSAASITSSGERATLHRRVPSLPPRRNLSPPASTTGTARSFEQVATATLSPFKRAADPPPLPPARRFASQNNSPSRTPPRPLTDLPPDPPPTHPDRKLAAIDTDRPVSSSTPSPRVVRSKSMHHPSPPPVPPPPRRRRPESVQLGSTSQVSDGLSGNPSASASAPNNLTLSRHLSLSSNRERDRERERGREREGSRRIGGTRDRSRESAFTDSAIGSLQKTLTSLQLRAQPALDAARYKAEGAFSRRGFVQHGAHGPRWMREEGEARLIDDVDGDPDLDARPVRETERGLGEVRGTGWRDQYRGDDSSLDHDPGEDSEQERERVEQRARRWREGGVDVAVVDDGKRMVLERDDLKWPAGEGWRPL</sequence>
<organism evidence="2 3">
    <name type="scientific">Trametes cubensis</name>
    <dbReference type="NCBI Taxonomy" id="1111947"/>
    <lineage>
        <taxon>Eukaryota</taxon>
        <taxon>Fungi</taxon>
        <taxon>Dikarya</taxon>
        <taxon>Basidiomycota</taxon>
        <taxon>Agaricomycotina</taxon>
        <taxon>Agaricomycetes</taxon>
        <taxon>Polyporales</taxon>
        <taxon>Polyporaceae</taxon>
        <taxon>Trametes</taxon>
    </lineage>
</organism>
<evidence type="ECO:0000256" key="1">
    <source>
        <dbReference type="SAM" id="MobiDB-lite"/>
    </source>
</evidence>
<feature type="compositionally biased region" description="Pro residues" evidence="1">
    <location>
        <begin position="178"/>
        <end position="190"/>
    </location>
</feature>
<feature type="compositionally biased region" description="Basic and acidic residues" evidence="1">
    <location>
        <begin position="434"/>
        <end position="446"/>
    </location>
</feature>
<feature type="compositionally biased region" description="Pro residues" evidence="1">
    <location>
        <begin position="417"/>
        <end position="433"/>
    </location>
</feature>
<feature type="compositionally biased region" description="Polar residues" evidence="1">
    <location>
        <begin position="484"/>
        <end position="493"/>
    </location>
</feature>
<feature type="region of interest" description="Disordered" evidence="1">
    <location>
        <begin position="595"/>
        <end position="670"/>
    </location>
</feature>
<dbReference type="EMBL" id="JAPEVG010000141">
    <property type="protein sequence ID" value="KAJ8481260.1"/>
    <property type="molecule type" value="Genomic_DNA"/>
</dbReference>
<name>A0AAD7XAB5_9APHY</name>
<reference evidence="2" key="1">
    <citation type="submission" date="2022-11" db="EMBL/GenBank/DDBJ databases">
        <title>Genome Sequence of Cubamyces cubensis.</title>
        <authorList>
            <person name="Buettner E."/>
        </authorList>
    </citation>
    <scope>NUCLEOTIDE SEQUENCE</scope>
    <source>
        <strain evidence="2">MPL-01</strain>
    </source>
</reference>
<evidence type="ECO:0000313" key="3">
    <source>
        <dbReference type="Proteomes" id="UP001215151"/>
    </source>
</evidence>
<keyword evidence="3" id="KW-1185">Reference proteome</keyword>
<proteinExistence type="predicted"/>
<feature type="compositionally biased region" description="Low complexity" evidence="1">
    <location>
        <begin position="338"/>
        <end position="350"/>
    </location>
</feature>
<feature type="compositionally biased region" description="Pro residues" evidence="1">
    <location>
        <begin position="230"/>
        <end position="244"/>
    </location>
</feature>
<feature type="compositionally biased region" description="Basic and acidic residues" evidence="1">
    <location>
        <begin position="619"/>
        <end position="632"/>
    </location>
</feature>
<feature type="compositionally biased region" description="Polar residues" evidence="1">
    <location>
        <begin position="373"/>
        <end position="390"/>
    </location>
</feature>
<evidence type="ECO:0000313" key="2">
    <source>
        <dbReference type="EMBL" id="KAJ8481260.1"/>
    </source>
</evidence>
<gene>
    <name evidence="2" type="ORF">ONZ51_g6108</name>
</gene>
<dbReference type="Proteomes" id="UP001215151">
    <property type="component" value="Unassembled WGS sequence"/>
</dbReference>